<dbReference type="EMBL" id="UYSU01033841">
    <property type="protein sequence ID" value="VDL93150.1"/>
    <property type="molecule type" value="Genomic_DNA"/>
</dbReference>
<evidence type="ECO:0000313" key="4">
    <source>
        <dbReference type="Proteomes" id="UP000275846"/>
    </source>
</evidence>
<evidence type="ECO:0000256" key="1">
    <source>
        <dbReference type="ARBA" id="ARBA00022737"/>
    </source>
</evidence>
<gene>
    <name evidence="3" type="ORF">SSLN_LOCUS6765</name>
</gene>
<proteinExistence type="predicted"/>
<dbReference type="Proteomes" id="UP000275846">
    <property type="component" value="Unassembled WGS sequence"/>
</dbReference>
<protein>
    <submittedName>
        <fullName evidence="5">ANK_REP_REGION domain-containing protein</fullName>
    </submittedName>
</protein>
<dbReference type="InterPro" id="IPR036770">
    <property type="entry name" value="Ankyrin_rpt-contain_sf"/>
</dbReference>
<accession>A0A183SRB7</accession>
<dbReference type="OrthoDB" id="5406014at2759"/>
<dbReference type="PANTHER" id="PTHR24126">
    <property type="entry name" value="ANKYRIN REPEAT, PH AND SEC7 DOMAIN CONTAINING PROTEIN SECG-RELATED"/>
    <property type="match status" value="1"/>
</dbReference>
<dbReference type="AlphaFoldDB" id="A0A183SRB7"/>
<name>A0A183SRB7_SCHSO</name>
<dbReference type="SUPFAM" id="SSF48403">
    <property type="entry name" value="Ankyrin repeat"/>
    <property type="match status" value="1"/>
</dbReference>
<evidence type="ECO:0000313" key="3">
    <source>
        <dbReference type="EMBL" id="VDL93150.1"/>
    </source>
</evidence>
<sequence>MTLAPEPHRTTVNAILNGHFPQVRFLVKRDIHDLRCQPSTIVARRQAQLDQLFSESLGLCARIRDQRWAVTLARCLLQYGARVDLPLDTWKFCPLHYAIIYNRRQLVSLLLHAPNPGFRIHQKDVGRNTALHLAIMTAEDEVVSDLITFIQTYDPMATVDPLDSLRRTPLMLAWMLYRFSVAENLIQAGANQDRVDCYGWSSRRYEAVAKARMELLGATHSRSTRYKTKNNKAVPQFPDGDLPHLAFRLQKLHRPPTRAQRTYPLPTNLSQPLYRTPAVLYSLLPPPALINTAHPADKRNDPKVVFAVSSLNEFGLPDASWAELKKVSIVDRKDSQKPTTFPIHDVTTILSWRQTIQTLLTILSQQSTESYKYV</sequence>
<evidence type="ECO:0000256" key="2">
    <source>
        <dbReference type="ARBA" id="ARBA00023043"/>
    </source>
</evidence>
<reference evidence="5" key="1">
    <citation type="submission" date="2016-06" db="UniProtKB">
        <authorList>
            <consortium name="WormBaseParasite"/>
        </authorList>
    </citation>
    <scope>IDENTIFICATION</scope>
</reference>
<dbReference type="PANTHER" id="PTHR24126:SF14">
    <property type="entry name" value="ANK_REP_REGION DOMAIN-CONTAINING PROTEIN"/>
    <property type="match status" value="1"/>
</dbReference>
<organism evidence="5">
    <name type="scientific">Schistocephalus solidus</name>
    <name type="common">Tapeworm</name>
    <dbReference type="NCBI Taxonomy" id="70667"/>
    <lineage>
        <taxon>Eukaryota</taxon>
        <taxon>Metazoa</taxon>
        <taxon>Spiralia</taxon>
        <taxon>Lophotrochozoa</taxon>
        <taxon>Platyhelminthes</taxon>
        <taxon>Cestoda</taxon>
        <taxon>Eucestoda</taxon>
        <taxon>Diphyllobothriidea</taxon>
        <taxon>Diphyllobothriidae</taxon>
        <taxon>Schistocephalus</taxon>
    </lineage>
</organism>
<dbReference type="STRING" id="70667.A0A183SRB7"/>
<keyword evidence="1" id="KW-0677">Repeat</keyword>
<dbReference type="WBParaSite" id="SSLN_0000697801-mRNA-1">
    <property type="protein sequence ID" value="SSLN_0000697801-mRNA-1"/>
    <property type="gene ID" value="SSLN_0000697801"/>
</dbReference>
<evidence type="ECO:0000313" key="5">
    <source>
        <dbReference type="WBParaSite" id="SSLN_0000697801-mRNA-1"/>
    </source>
</evidence>
<dbReference type="Gene3D" id="1.25.40.20">
    <property type="entry name" value="Ankyrin repeat-containing domain"/>
    <property type="match status" value="1"/>
</dbReference>
<keyword evidence="4" id="KW-1185">Reference proteome</keyword>
<keyword evidence="2" id="KW-0040">ANK repeat</keyword>
<reference evidence="3 4" key="2">
    <citation type="submission" date="2018-11" db="EMBL/GenBank/DDBJ databases">
        <authorList>
            <consortium name="Pathogen Informatics"/>
        </authorList>
    </citation>
    <scope>NUCLEOTIDE SEQUENCE [LARGE SCALE GENOMIC DNA]</scope>
    <source>
        <strain evidence="3 4">NST_G2</strain>
    </source>
</reference>